<dbReference type="Proteomes" id="UP000694308">
    <property type="component" value="Unassembled WGS sequence"/>
</dbReference>
<evidence type="ECO:0000313" key="1">
    <source>
        <dbReference type="EMBL" id="MBV7273298.1"/>
    </source>
</evidence>
<gene>
    <name evidence="1" type="ORF">I6U48_10300</name>
</gene>
<sequence length="126" mass="14758">MLLENNKTILIFGFDAEEKQTMHDLVKKNHFPNYKVVEEAMGKMKIKDILEGLRLNVYNCSLPKEKVILFNNLNDEELDTAIKNIRNSLISKPILAVITETSVNWTFESLLEHLVEEREWFKKHGK</sequence>
<name>A0A949TYN6_9CLOT</name>
<dbReference type="Pfam" id="PF12646">
    <property type="entry name" value="DUF3783"/>
    <property type="match status" value="1"/>
</dbReference>
<evidence type="ECO:0000313" key="2">
    <source>
        <dbReference type="Proteomes" id="UP000694308"/>
    </source>
</evidence>
<accession>A0A949TYN6</accession>
<reference evidence="1" key="1">
    <citation type="submission" date="2020-12" db="EMBL/GenBank/DDBJ databases">
        <title>Clostridium thailandense sp. nov., a novel acetogenic bacterium isolated from peat land soil in Thailand.</title>
        <authorList>
            <person name="Chaikitkaew S."/>
            <person name="Birkeland N.K."/>
        </authorList>
    </citation>
    <scope>NUCLEOTIDE SEQUENCE</scope>
    <source>
        <strain evidence="1">PL3</strain>
    </source>
</reference>
<comment type="caution">
    <text evidence="1">The sequence shown here is derived from an EMBL/GenBank/DDBJ whole genome shotgun (WGS) entry which is preliminary data.</text>
</comment>
<dbReference type="RefSeq" id="WP_218320328.1">
    <property type="nucleotide sequence ID" value="NZ_JAEEGC010000041.1"/>
</dbReference>
<keyword evidence="2" id="KW-1185">Reference proteome</keyword>
<dbReference type="PIRSF" id="PIRSF014543">
    <property type="entry name" value="UCP014543"/>
    <property type="match status" value="1"/>
</dbReference>
<proteinExistence type="predicted"/>
<dbReference type="AlphaFoldDB" id="A0A949TYN6"/>
<protein>
    <submittedName>
        <fullName evidence="1">DUF3783 domain-containing protein</fullName>
    </submittedName>
</protein>
<organism evidence="1 2">
    <name type="scientific">Clostridium thailandense</name>
    <dbReference type="NCBI Taxonomy" id="2794346"/>
    <lineage>
        <taxon>Bacteria</taxon>
        <taxon>Bacillati</taxon>
        <taxon>Bacillota</taxon>
        <taxon>Clostridia</taxon>
        <taxon>Eubacteriales</taxon>
        <taxon>Clostridiaceae</taxon>
        <taxon>Clostridium</taxon>
    </lineage>
</organism>
<dbReference type="EMBL" id="JAEEGC010000041">
    <property type="protein sequence ID" value="MBV7273298.1"/>
    <property type="molecule type" value="Genomic_DNA"/>
</dbReference>
<dbReference type="InterPro" id="IPR016621">
    <property type="entry name" value="UCP014543"/>
</dbReference>